<dbReference type="EMBL" id="FQVH01000048">
    <property type="protein sequence ID" value="SHF81788.1"/>
    <property type="molecule type" value="Genomic_DNA"/>
</dbReference>
<organism evidence="2 3">
    <name type="scientific">Caldanaerobius fijiensis DSM 17918</name>
    <dbReference type="NCBI Taxonomy" id="1121256"/>
    <lineage>
        <taxon>Bacteria</taxon>
        <taxon>Bacillati</taxon>
        <taxon>Bacillota</taxon>
        <taxon>Clostridia</taxon>
        <taxon>Thermoanaerobacterales</taxon>
        <taxon>Thermoanaerobacteraceae</taxon>
        <taxon>Caldanaerobius</taxon>
    </lineage>
</organism>
<dbReference type="AlphaFoldDB" id="A0A1M5ER75"/>
<gene>
    <name evidence="2" type="ORF">SAMN02746089_02601</name>
</gene>
<keyword evidence="2" id="KW-0808">Transferase</keyword>
<protein>
    <submittedName>
        <fullName evidence="2">Acetyltransferase (GNAT) domain-containing protein</fullName>
    </submittedName>
</protein>
<dbReference type="InterPro" id="IPR000182">
    <property type="entry name" value="GNAT_dom"/>
</dbReference>
<dbReference type="InterPro" id="IPR051554">
    <property type="entry name" value="Acetyltransferase_Eis"/>
</dbReference>
<keyword evidence="3" id="KW-1185">Reference proteome</keyword>
<dbReference type="PROSITE" id="PS51186">
    <property type="entry name" value="GNAT"/>
    <property type="match status" value="1"/>
</dbReference>
<feature type="domain" description="N-acetyltransferase" evidence="1">
    <location>
        <begin position="2"/>
        <end position="152"/>
    </location>
</feature>
<evidence type="ECO:0000259" key="1">
    <source>
        <dbReference type="PROSITE" id="PS51186"/>
    </source>
</evidence>
<proteinExistence type="predicted"/>
<dbReference type="PANTHER" id="PTHR37817">
    <property type="entry name" value="N-ACETYLTRANSFERASE EIS"/>
    <property type="match status" value="1"/>
</dbReference>
<dbReference type="Gene3D" id="3.40.630.30">
    <property type="match status" value="1"/>
</dbReference>
<evidence type="ECO:0000313" key="2">
    <source>
        <dbReference type="EMBL" id="SHF81788.1"/>
    </source>
</evidence>
<dbReference type="RefSeq" id="WP_073346281.1">
    <property type="nucleotide sequence ID" value="NZ_FQVH01000048.1"/>
</dbReference>
<accession>A0A1M5ER75</accession>
<reference evidence="2 3" key="1">
    <citation type="submission" date="2016-11" db="EMBL/GenBank/DDBJ databases">
        <authorList>
            <person name="Jaros S."/>
            <person name="Januszkiewicz K."/>
            <person name="Wedrychowicz H."/>
        </authorList>
    </citation>
    <scope>NUCLEOTIDE SEQUENCE [LARGE SCALE GENOMIC DNA]</scope>
    <source>
        <strain evidence="2 3">DSM 17918</strain>
    </source>
</reference>
<sequence length="352" mass="40178">MIITRRAREKDVKDIIQLADLIFRINNNLKPSMGIQFPFLLSEKNASNLLVAEDDGRIISHVGIKIGKILVNGCWIPIASMGSVCTHPDYRRRNIAGTLVDQAMEMIQEKGVYLLTISGSLPLYTGRGAVFTGGIRKYFLNKENVSSTLSIDVSIEEINDENISVFSALYQSENIRYERTKDEFTVLYRAYPMVATYPANKAGLLARTHDGRPLAYVICHFNNDRCVITEYAGSRIAVNSIVKHILTRYTVNSVEIDINMYETEFIQLYRGIQSDERYCACTYLIVNPQKFIDVIDPILKERNYDKPLDELMKDRSEFTHFVFDYYNRKDYGNMDGGVFPIPLPSPVGLNYI</sequence>
<dbReference type="GO" id="GO:0034069">
    <property type="term" value="F:aminoglycoside N-acetyltransferase activity"/>
    <property type="evidence" value="ECO:0007669"/>
    <property type="project" value="TreeGrafter"/>
</dbReference>
<dbReference type="PANTHER" id="PTHR37817:SF1">
    <property type="entry name" value="N-ACETYLTRANSFERASE EIS"/>
    <property type="match status" value="1"/>
</dbReference>
<evidence type="ECO:0000313" key="3">
    <source>
        <dbReference type="Proteomes" id="UP000184088"/>
    </source>
</evidence>
<name>A0A1M5ER75_9THEO</name>
<dbReference type="CDD" id="cd04301">
    <property type="entry name" value="NAT_SF"/>
    <property type="match status" value="1"/>
</dbReference>
<dbReference type="STRING" id="1121256.SAMN02746089_02601"/>
<dbReference type="OrthoDB" id="9796171at2"/>
<dbReference type="Pfam" id="PF13527">
    <property type="entry name" value="Acetyltransf_9"/>
    <property type="match status" value="1"/>
</dbReference>
<dbReference type="SUPFAM" id="SSF55729">
    <property type="entry name" value="Acyl-CoA N-acyltransferases (Nat)"/>
    <property type="match status" value="1"/>
</dbReference>
<dbReference type="GO" id="GO:0030649">
    <property type="term" value="P:aminoglycoside antibiotic catabolic process"/>
    <property type="evidence" value="ECO:0007669"/>
    <property type="project" value="TreeGrafter"/>
</dbReference>
<dbReference type="InterPro" id="IPR016181">
    <property type="entry name" value="Acyl_CoA_acyltransferase"/>
</dbReference>
<dbReference type="Proteomes" id="UP000184088">
    <property type="component" value="Unassembled WGS sequence"/>
</dbReference>